<dbReference type="InterPro" id="IPR037522">
    <property type="entry name" value="HD_GYP_dom"/>
</dbReference>
<sequence>MTELITLSINDLKVGMFVKDIILKNSDHKVKNQGVVNSERTIALLKKQGVDKVVVELQPEQLEALEKSTKINSNNINKNESSDTDTKKAAGEHHKAIAPTSVDQELEHSHKLYQEANDKIKSLFLQASKGQKISTDGIEELAIEIMQSVMRNEYAIAILTRIRHHSTYQWEHTINCAIHMCGFSLFLGIKPDLVQQITLGALLHDIGTAKVPEGIIAKPDSLSTNELSVVKKHTIQGIEICKREGFTSPIITDMTMNHHERLDGSGYPRGLSKDKLSKLARMMAIVDVYDAMTGEKNYKKALQPLNVFRYLISSNTKFDPNIVQQFIKYLGVHPVGSVVQLSDERLAMVMHGNRDEPLKPKVKVFFNTQTMHYIKPKDADLSIESITITSAVDANDFEISTQKVIKDFIN</sequence>
<dbReference type="Pfam" id="PF13487">
    <property type="entry name" value="HD_5"/>
    <property type="match status" value="1"/>
</dbReference>
<dbReference type="SUPFAM" id="SSF109604">
    <property type="entry name" value="HD-domain/PDEase-like"/>
    <property type="match status" value="1"/>
</dbReference>
<dbReference type="CDD" id="cd00077">
    <property type="entry name" value="HDc"/>
    <property type="match status" value="1"/>
</dbReference>
<dbReference type="PANTHER" id="PTHR43155">
    <property type="entry name" value="CYCLIC DI-GMP PHOSPHODIESTERASE PA4108-RELATED"/>
    <property type="match status" value="1"/>
</dbReference>
<evidence type="ECO:0000313" key="4">
    <source>
        <dbReference type="Proteomes" id="UP000626370"/>
    </source>
</evidence>
<protein>
    <submittedName>
        <fullName evidence="3">Phosphodiesterase</fullName>
    </submittedName>
</protein>
<dbReference type="InterPro" id="IPR021812">
    <property type="entry name" value="DUF3391"/>
</dbReference>
<proteinExistence type="predicted"/>
<dbReference type="EMBL" id="BNAH01000005">
    <property type="protein sequence ID" value="GHE87757.1"/>
    <property type="molecule type" value="Genomic_DNA"/>
</dbReference>
<feature type="domain" description="HD-GYP" evidence="2">
    <location>
        <begin position="147"/>
        <end position="342"/>
    </location>
</feature>
<dbReference type="Gene3D" id="1.10.3210.10">
    <property type="entry name" value="Hypothetical protein af1432"/>
    <property type="match status" value="1"/>
</dbReference>
<dbReference type="RefSeq" id="WP_189377792.1">
    <property type="nucleotide sequence ID" value="NZ_BNAH01000005.1"/>
</dbReference>
<gene>
    <name evidence="3" type="ORF">GCM10011501_16610</name>
</gene>
<dbReference type="PROSITE" id="PS51832">
    <property type="entry name" value="HD_GYP"/>
    <property type="match status" value="1"/>
</dbReference>
<dbReference type="SMART" id="SM00471">
    <property type="entry name" value="HDc"/>
    <property type="match status" value="1"/>
</dbReference>
<evidence type="ECO:0000256" key="1">
    <source>
        <dbReference type="SAM" id="MobiDB-lite"/>
    </source>
</evidence>
<comment type="caution">
    <text evidence="3">The sequence shown here is derived from an EMBL/GenBank/DDBJ whole genome shotgun (WGS) entry which is preliminary data.</text>
</comment>
<dbReference type="InterPro" id="IPR006675">
    <property type="entry name" value="HDIG_dom"/>
</dbReference>
<feature type="region of interest" description="Disordered" evidence="1">
    <location>
        <begin position="73"/>
        <end position="92"/>
    </location>
</feature>
<dbReference type="PANTHER" id="PTHR43155:SF2">
    <property type="entry name" value="CYCLIC DI-GMP PHOSPHODIESTERASE PA4108"/>
    <property type="match status" value="1"/>
</dbReference>
<dbReference type="Pfam" id="PF11871">
    <property type="entry name" value="DUF3391"/>
    <property type="match status" value="1"/>
</dbReference>
<evidence type="ECO:0000313" key="3">
    <source>
        <dbReference type="EMBL" id="GHE87757.1"/>
    </source>
</evidence>
<dbReference type="NCBIfam" id="TIGR00277">
    <property type="entry name" value="HDIG"/>
    <property type="match status" value="1"/>
</dbReference>
<reference evidence="4" key="1">
    <citation type="journal article" date="2019" name="Int. J. Syst. Evol. Microbiol.">
        <title>The Global Catalogue of Microorganisms (GCM) 10K type strain sequencing project: providing services to taxonomists for standard genome sequencing and annotation.</title>
        <authorList>
            <consortium name="The Broad Institute Genomics Platform"/>
            <consortium name="The Broad Institute Genome Sequencing Center for Infectious Disease"/>
            <person name="Wu L."/>
            <person name="Ma J."/>
        </authorList>
    </citation>
    <scope>NUCLEOTIDE SEQUENCE [LARGE SCALE GENOMIC DNA]</scope>
    <source>
        <strain evidence="4">CGMCC 1.15922</strain>
    </source>
</reference>
<evidence type="ECO:0000259" key="2">
    <source>
        <dbReference type="PROSITE" id="PS51832"/>
    </source>
</evidence>
<feature type="compositionally biased region" description="Basic and acidic residues" evidence="1">
    <location>
        <begin position="80"/>
        <end position="92"/>
    </location>
</feature>
<organism evidence="3 4">
    <name type="scientific">Thalassotalea profundi</name>
    <dbReference type="NCBI Taxonomy" id="2036687"/>
    <lineage>
        <taxon>Bacteria</taxon>
        <taxon>Pseudomonadati</taxon>
        <taxon>Pseudomonadota</taxon>
        <taxon>Gammaproteobacteria</taxon>
        <taxon>Alteromonadales</taxon>
        <taxon>Colwelliaceae</taxon>
        <taxon>Thalassotalea</taxon>
    </lineage>
</organism>
<name>A0ABQ3ILA8_9GAMM</name>
<dbReference type="InterPro" id="IPR003607">
    <property type="entry name" value="HD/PDEase_dom"/>
</dbReference>
<keyword evidence="4" id="KW-1185">Reference proteome</keyword>
<dbReference type="Proteomes" id="UP000626370">
    <property type="component" value="Unassembled WGS sequence"/>
</dbReference>
<accession>A0ABQ3ILA8</accession>